<proteinExistence type="predicted"/>
<feature type="transmembrane region" description="Helical" evidence="1">
    <location>
        <begin position="128"/>
        <end position="153"/>
    </location>
</feature>
<keyword evidence="1" id="KW-1133">Transmembrane helix</keyword>
<dbReference type="AlphaFoldDB" id="T0ZCG6"/>
<accession>T0ZCG6</accession>
<protein>
    <submittedName>
        <fullName evidence="2">Uncharacterized protein</fullName>
    </submittedName>
</protein>
<name>T0ZCG6_9ZZZZ</name>
<comment type="caution">
    <text evidence="2">The sequence shown here is derived from an EMBL/GenBank/DDBJ whole genome shotgun (WGS) entry which is preliminary data.</text>
</comment>
<dbReference type="EMBL" id="AUZZ01007341">
    <property type="protein sequence ID" value="EQD42803.1"/>
    <property type="molecule type" value="Genomic_DNA"/>
</dbReference>
<evidence type="ECO:0000256" key="1">
    <source>
        <dbReference type="SAM" id="Phobius"/>
    </source>
</evidence>
<feature type="transmembrane region" description="Helical" evidence="1">
    <location>
        <begin position="71"/>
        <end position="92"/>
    </location>
</feature>
<reference evidence="2" key="1">
    <citation type="submission" date="2013-08" db="EMBL/GenBank/DDBJ databases">
        <authorList>
            <person name="Mendez C."/>
            <person name="Richter M."/>
            <person name="Ferrer M."/>
            <person name="Sanchez J."/>
        </authorList>
    </citation>
    <scope>NUCLEOTIDE SEQUENCE</scope>
</reference>
<keyword evidence="1" id="KW-0472">Membrane</keyword>
<feature type="transmembrane region" description="Helical" evidence="1">
    <location>
        <begin position="193"/>
        <end position="221"/>
    </location>
</feature>
<organism evidence="2">
    <name type="scientific">mine drainage metagenome</name>
    <dbReference type="NCBI Taxonomy" id="410659"/>
    <lineage>
        <taxon>unclassified sequences</taxon>
        <taxon>metagenomes</taxon>
        <taxon>ecological metagenomes</taxon>
    </lineage>
</organism>
<feature type="non-terminal residue" evidence="2">
    <location>
        <position position="222"/>
    </location>
</feature>
<keyword evidence="1" id="KW-0812">Transmembrane</keyword>
<gene>
    <name evidence="2" type="ORF">B2A_10175</name>
</gene>
<reference evidence="2" key="2">
    <citation type="journal article" date="2014" name="ISME J.">
        <title>Microbial stratification in low pH oxic and suboxic macroscopic growths along an acid mine drainage.</title>
        <authorList>
            <person name="Mendez-Garcia C."/>
            <person name="Mesa V."/>
            <person name="Sprenger R.R."/>
            <person name="Richter M."/>
            <person name="Diez M.S."/>
            <person name="Solano J."/>
            <person name="Bargiela R."/>
            <person name="Golyshina O.V."/>
            <person name="Manteca A."/>
            <person name="Ramos J.L."/>
            <person name="Gallego J.R."/>
            <person name="Llorente I."/>
            <person name="Martins Dos Santos V.A."/>
            <person name="Jensen O.N."/>
            <person name="Pelaez A.I."/>
            <person name="Sanchez J."/>
            <person name="Ferrer M."/>
        </authorList>
    </citation>
    <scope>NUCLEOTIDE SEQUENCE</scope>
</reference>
<feature type="transmembrane region" description="Helical" evidence="1">
    <location>
        <begin position="31"/>
        <end position="59"/>
    </location>
</feature>
<evidence type="ECO:0000313" key="2">
    <source>
        <dbReference type="EMBL" id="EQD42803.1"/>
    </source>
</evidence>
<sequence>MAFEIVLALTPALIFLAPGRLKKVTGSAAFIFYLVIGFLMFGTVLFVPWIAIAAVITIMYVRRSDGDALKLLVGSTFVFTFMIVVSSLVRLVPGIPTHVLMFSIYSDEAPAGVPLLFYDGIVLQSPSLVFTISLPTMVVYSLLSLAIAENYLWIVRMYSGKDGRFYSAMSGAGAVLGCQCESITVVMPSIAALLISILVIPLLVESVVLVFLTSLTLYLLLN</sequence>